<name>A0AAD9MWR3_9ANNE</name>
<reference evidence="2" key="1">
    <citation type="journal article" date="2023" name="Mol. Biol. Evol.">
        <title>Third-Generation Sequencing Reveals the Adaptive Role of the Epigenome in Three Deep-Sea Polychaetes.</title>
        <authorList>
            <person name="Perez M."/>
            <person name="Aroh O."/>
            <person name="Sun Y."/>
            <person name="Lan Y."/>
            <person name="Juniper S.K."/>
            <person name="Young C.R."/>
            <person name="Angers B."/>
            <person name="Qian P.Y."/>
        </authorList>
    </citation>
    <scope>NUCLEOTIDE SEQUENCE</scope>
    <source>
        <strain evidence="2">P08H-3</strain>
    </source>
</reference>
<sequence length="394" mass="41945">MYVSICISVGLYESCVNHRTVTATATITAWHRTDVHCARALSSGRPYLAVAVVVDATGSSGSMYTSDVRDRLTQLTMMPVLQNSANKRSSGFTIDSLISRDRGDTPPGTSTKSPSPADIHTPPSGFDAIVRHQTELSRSQQRLPAAALAGNPLPASVSNIPHPAFWTHNGPAAMMHPEMQTPPGIPPHHLDQAALSHLLAQGVPPSVLGVSGMAPATHGLPLSPGFAHSGHLPQHVLGLTQKDNFPFYTWLLSRHGSLLNRGLTVEIYEYVGSVSVGSVSVGSVTEGSVSVGSVSVGSMAKGSVNVGSVSATVQLCVVTCRQFVHICHRVSTRMPNRLLKMASLSSHGDNIRQPKATPYLLALFLPVSRLIQSELGPSRLWVKLSSKFESSYTN</sequence>
<feature type="region of interest" description="Disordered" evidence="1">
    <location>
        <begin position="91"/>
        <end position="125"/>
    </location>
</feature>
<keyword evidence="3" id="KW-1185">Reference proteome</keyword>
<dbReference type="Proteomes" id="UP001208570">
    <property type="component" value="Unassembled WGS sequence"/>
</dbReference>
<evidence type="ECO:0000256" key="1">
    <source>
        <dbReference type="SAM" id="MobiDB-lite"/>
    </source>
</evidence>
<evidence type="ECO:0000313" key="3">
    <source>
        <dbReference type="Proteomes" id="UP001208570"/>
    </source>
</evidence>
<evidence type="ECO:0000313" key="2">
    <source>
        <dbReference type="EMBL" id="KAK2146636.1"/>
    </source>
</evidence>
<gene>
    <name evidence="2" type="ORF">LSH36_593g01029</name>
</gene>
<feature type="compositionally biased region" description="Low complexity" evidence="1">
    <location>
        <begin position="105"/>
        <end position="116"/>
    </location>
</feature>
<dbReference type="EMBL" id="JAODUP010000593">
    <property type="protein sequence ID" value="KAK2146636.1"/>
    <property type="molecule type" value="Genomic_DNA"/>
</dbReference>
<dbReference type="AlphaFoldDB" id="A0AAD9MWR3"/>
<organism evidence="2 3">
    <name type="scientific">Paralvinella palmiformis</name>
    <dbReference type="NCBI Taxonomy" id="53620"/>
    <lineage>
        <taxon>Eukaryota</taxon>
        <taxon>Metazoa</taxon>
        <taxon>Spiralia</taxon>
        <taxon>Lophotrochozoa</taxon>
        <taxon>Annelida</taxon>
        <taxon>Polychaeta</taxon>
        <taxon>Sedentaria</taxon>
        <taxon>Canalipalpata</taxon>
        <taxon>Terebellida</taxon>
        <taxon>Terebelliformia</taxon>
        <taxon>Alvinellidae</taxon>
        <taxon>Paralvinella</taxon>
    </lineage>
</organism>
<accession>A0AAD9MWR3</accession>
<protein>
    <submittedName>
        <fullName evidence="2">Uncharacterized protein</fullName>
    </submittedName>
</protein>
<comment type="caution">
    <text evidence="2">The sequence shown here is derived from an EMBL/GenBank/DDBJ whole genome shotgun (WGS) entry which is preliminary data.</text>
</comment>
<proteinExistence type="predicted"/>